<reference evidence="15 16" key="1">
    <citation type="submission" date="2016-10" db="EMBL/GenBank/DDBJ databases">
        <authorList>
            <person name="de Groot N.N."/>
        </authorList>
    </citation>
    <scope>NUCLEOTIDE SEQUENCE [LARGE SCALE GENOMIC DNA]</scope>
    <source>
        <strain evidence="16">P4-7,KCTC 19426,CECT 7604</strain>
    </source>
</reference>
<dbReference type="SUPFAM" id="SSF51905">
    <property type="entry name" value="FAD/NAD(P)-binding domain"/>
    <property type="match status" value="1"/>
</dbReference>
<evidence type="ECO:0000256" key="1">
    <source>
        <dbReference type="ARBA" id="ARBA00001974"/>
    </source>
</evidence>
<evidence type="ECO:0000256" key="2">
    <source>
        <dbReference type="ARBA" id="ARBA00004496"/>
    </source>
</evidence>
<evidence type="ECO:0000259" key="13">
    <source>
        <dbReference type="Pfam" id="PF01266"/>
    </source>
</evidence>
<evidence type="ECO:0000256" key="7">
    <source>
        <dbReference type="ARBA" id="ARBA00022798"/>
    </source>
</evidence>
<dbReference type="PRINTS" id="PR01001">
    <property type="entry name" value="FADG3PDH"/>
</dbReference>
<dbReference type="EMBL" id="LT629710">
    <property type="protein sequence ID" value="SDP03210.1"/>
    <property type="molecule type" value="Genomic_DNA"/>
</dbReference>
<dbReference type="InterPro" id="IPR000447">
    <property type="entry name" value="G3P_DH_FAD-dep"/>
</dbReference>
<keyword evidence="6 11" id="KW-0285">Flavoprotein</keyword>
<dbReference type="Gene3D" id="3.50.50.60">
    <property type="entry name" value="FAD/NAD(P)-binding domain"/>
    <property type="match status" value="1"/>
</dbReference>
<keyword evidence="7" id="KW-0319">Glycerol metabolism</keyword>
<feature type="domain" description="Alpha-glycerophosphate oxidase C-terminal" evidence="14">
    <location>
        <begin position="406"/>
        <end position="529"/>
    </location>
</feature>
<evidence type="ECO:0000259" key="14">
    <source>
        <dbReference type="Pfam" id="PF16901"/>
    </source>
</evidence>
<dbReference type="PROSITE" id="PS00978">
    <property type="entry name" value="FAD_G3PDH_2"/>
    <property type="match status" value="1"/>
</dbReference>
<evidence type="ECO:0000256" key="5">
    <source>
        <dbReference type="ARBA" id="ARBA00022490"/>
    </source>
</evidence>
<proteinExistence type="inferred from homology"/>
<dbReference type="Gene3D" id="3.30.9.10">
    <property type="entry name" value="D-Amino Acid Oxidase, subunit A, domain 2"/>
    <property type="match status" value="1"/>
</dbReference>
<dbReference type="Gene3D" id="1.10.8.870">
    <property type="entry name" value="Alpha-glycerophosphate oxidase, cap domain"/>
    <property type="match status" value="1"/>
</dbReference>
<evidence type="ECO:0000256" key="8">
    <source>
        <dbReference type="ARBA" id="ARBA00022827"/>
    </source>
</evidence>
<dbReference type="Pfam" id="PF16901">
    <property type="entry name" value="DAO_C"/>
    <property type="match status" value="1"/>
</dbReference>
<sequence length="594" mass="64151">MSFLSTALSPSNREESLRQMAETQFDVLVIGGGVVGAGAALDAASRGLKVALVEARDLASGTSSRSSKLVHGGLRYLKQLNFSLVFEALRERKLILETLCPHLARPVKFIYPLEKTAWDRAYVGTGVGVYDVLGAGRGVPSHLRHLSKKSTLKSFRSGKIGGIKGGIMFYEGQLDDARHTMMISRTAASYDALVATSARVTGFLRDGERVIGAVVKDLESGRDIEVKAKTTVNAAGVWTDDIQHMIGGKGQFRVTASKGVHVIIPRDRIDSDTGLITETEKSLLFIIPCPWSDDFWVIGTTDTPWNLDLAHPAASRSDIDYILDHANRLLEKPLTRDDVVGVYAGLRPLLAGEEDQTSKLSREHAVVSPVPGLVIVAGGKYTTYRVMAKDAVDKAVEQLPGKIGKSITDRVPLIGADGYAALANNQDKLAAEVHLDEPRVKHLLGRYGSLIREIVALIAERPELGDPLEHAPKYLKVEAVYAVSHEGALHLDDILARRTRISVDTWDRGEAVAQEVADLVAPLLGWDAAAVANEVEHYRARVKAEIESQQMPDDQTADAARMGAPEVRVGAESPGERHGVDGAAEGQGKADQGL</sequence>
<dbReference type="InterPro" id="IPR006076">
    <property type="entry name" value="FAD-dep_OxRdtase"/>
</dbReference>
<evidence type="ECO:0000256" key="3">
    <source>
        <dbReference type="ARBA" id="ARBA00007330"/>
    </source>
</evidence>
<dbReference type="PANTHER" id="PTHR11985">
    <property type="entry name" value="GLYCEROL-3-PHOSPHATE DEHYDROGENASE"/>
    <property type="match status" value="1"/>
</dbReference>
<dbReference type="OrthoDB" id="9766796at2"/>
<evidence type="ECO:0000256" key="4">
    <source>
        <dbReference type="ARBA" id="ARBA00013029"/>
    </source>
</evidence>
<dbReference type="GO" id="GO:0046168">
    <property type="term" value="P:glycerol-3-phosphate catabolic process"/>
    <property type="evidence" value="ECO:0007669"/>
    <property type="project" value="TreeGrafter"/>
</dbReference>
<dbReference type="PROSITE" id="PS00977">
    <property type="entry name" value="FAD_G3PDH_1"/>
    <property type="match status" value="1"/>
</dbReference>
<dbReference type="PANTHER" id="PTHR11985:SF31">
    <property type="entry name" value="GLYCEROL-3-PHOSPHATE DEHYDROGENASE 2"/>
    <property type="match status" value="1"/>
</dbReference>
<gene>
    <name evidence="15" type="ORF">SAMN04515671_2734</name>
</gene>
<evidence type="ECO:0000313" key="16">
    <source>
        <dbReference type="Proteomes" id="UP000198741"/>
    </source>
</evidence>
<dbReference type="EC" id="1.1.5.3" evidence="4 11"/>
<comment type="cofactor">
    <cofactor evidence="1 11">
        <name>FAD</name>
        <dbReference type="ChEBI" id="CHEBI:57692"/>
    </cofactor>
</comment>
<dbReference type="InterPro" id="IPR031656">
    <property type="entry name" value="DAO_C"/>
</dbReference>
<evidence type="ECO:0000313" key="15">
    <source>
        <dbReference type="EMBL" id="SDP03210.1"/>
    </source>
</evidence>
<comment type="catalytic activity">
    <reaction evidence="10 11">
        <text>a quinone + sn-glycerol 3-phosphate = dihydroxyacetone phosphate + a quinol</text>
        <dbReference type="Rhea" id="RHEA:18977"/>
        <dbReference type="ChEBI" id="CHEBI:24646"/>
        <dbReference type="ChEBI" id="CHEBI:57597"/>
        <dbReference type="ChEBI" id="CHEBI:57642"/>
        <dbReference type="ChEBI" id="CHEBI:132124"/>
        <dbReference type="EC" id="1.1.5.3"/>
    </reaction>
</comment>
<keyword evidence="8" id="KW-0274">FAD</keyword>
<dbReference type="GO" id="GO:0009331">
    <property type="term" value="C:glycerol-3-phosphate dehydrogenase (FAD) complex"/>
    <property type="evidence" value="ECO:0007669"/>
    <property type="project" value="UniProtKB-UniRule"/>
</dbReference>
<comment type="similarity">
    <text evidence="3 11">Belongs to the FAD-dependent glycerol-3-phosphate dehydrogenase family.</text>
</comment>
<evidence type="ECO:0000256" key="12">
    <source>
        <dbReference type="SAM" id="MobiDB-lite"/>
    </source>
</evidence>
<dbReference type="RefSeq" id="WP_090476670.1">
    <property type="nucleotide sequence ID" value="NZ_LT629710.1"/>
</dbReference>
<evidence type="ECO:0000256" key="6">
    <source>
        <dbReference type="ARBA" id="ARBA00022630"/>
    </source>
</evidence>
<dbReference type="Proteomes" id="UP000198741">
    <property type="component" value="Chromosome I"/>
</dbReference>
<dbReference type="GO" id="GO:0006071">
    <property type="term" value="P:glycerol metabolic process"/>
    <property type="evidence" value="ECO:0007669"/>
    <property type="project" value="UniProtKB-KW"/>
</dbReference>
<accession>A0A1H0PEM8</accession>
<dbReference type="Pfam" id="PF01266">
    <property type="entry name" value="DAO"/>
    <property type="match status" value="1"/>
</dbReference>
<name>A0A1H0PEM8_9ACTN</name>
<keyword evidence="16" id="KW-1185">Reference proteome</keyword>
<dbReference type="SUPFAM" id="SSF54373">
    <property type="entry name" value="FAD-linked reductases, C-terminal domain"/>
    <property type="match status" value="1"/>
</dbReference>
<dbReference type="GO" id="GO:0004368">
    <property type="term" value="F:glycerol-3-phosphate dehydrogenase (quinone) activity"/>
    <property type="evidence" value="ECO:0007669"/>
    <property type="project" value="UniProtKB-EC"/>
</dbReference>
<evidence type="ECO:0000256" key="9">
    <source>
        <dbReference type="ARBA" id="ARBA00023002"/>
    </source>
</evidence>
<keyword evidence="9 11" id="KW-0560">Oxidoreductase</keyword>
<dbReference type="AlphaFoldDB" id="A0A1H0PEM8"/>
<evidence type="ECO:0000256" key="10">
    <source>
        <dbReference type="ARBA" id="ARBA00049055"/>
    </source>
</evidence>
<dbReference type="FunFam" id="1.10.8.870:FF:000003">
    <property type="entry name" value="Glycerol-3-phosphate dehydrogenase"/>
    <property type="match status" value="1"/>
</dbReference>
<dbReference type="InterPro" id="IPR036188">
    <property type="entry name" value="FAD/NAD-bd_sf"/>
</dbReference>
<evidence type="ECO:0000256" key="11">
    <source>
        <dbReference type="RuleBase" id="RU361217"/>
    </source>
</evidence>
<keyword evidence="5" id="KW-0963">Cytoplasm</keyword>
<dbReference type="InterPro" id="IPR038299">
    <property type="entry name" value="DAO_C_sf"/>
</dbReference>
<feature type="region of interest" description="Disordered" evidence="12">
    <location>
        <begin position="548"/>
        <end position="594"/>
    </location>
</feature>
<dbReference type="STRING" id="1090615.SAMN04515671_2734"/>
<protein>
    <recommendedName>
        <fullName evidence="4 11">Glycerol-3-phosphate dehydrogenase</fullName>
        <ecNumber evidence="4 11">1.1.5.3</ecNumber>
    </recommendedName>
</protein>
<organism evidence="15 16">
    <name type="scientific">Nakamurella panacisegetis</name>
    <dbReference type="NCBI Taxonomy" id="1090615"/>
    <lineage>
        <taxon>Bacteria</taxon>
        <taxon>Bacillati</taxon>
        <taxon>Actinomycetota</taxon>
        <taxon>Actinomycetes</taxon>
        <taxon>Nakamurellales</taxon>
        <taxon>Nakamurellaceae</taxon>
        <taxon>Nakamurella</taxon>
    </lineage>
</organism>
<feature type="domain" description="FAD dependent oxidoreductase" evidence="13">
    <location>
        <begin position="26"/>
        <end position="379"/>
    </location>
</feature>
<comment type="subcellular location">
    <subcellularLocation>
        <location evidence="2">Cytoplasm</location>
    </subcellularLocation>
</comment>